<sequence length="482" mass="53564">MNMSLSYFKTIVFRTFLMFIFSSSFTYGQNLFPNPDFEEHTAVSGVNGIIYGDCTGWDCIAGPADYLNTEDYGPGDPGFGNYAEGVPSSGTGLVGMDFLPNDAYCNGSLQRESIKGDLIASLEKCTKYTVTFDVRIDNGGSILSTGFGSECIDFGFYFYNGSDPTGCGYTHTCGEWGVKPQVSIPTSLIPFKEYASFSIDFTASDNYDKVAFGAFYNALTNTQKCIEPMSNQGSNAIYLNLDNISLTKSIEPNVIIDNESICEGDCIELIEKKKDSVNSWEWNIPGASTTGNSEDSVIYCFDKEGVYDIELITNGNCGSDTLTLKNSIFVHPKYDAFKLDSSIVLCSEKLFELDESNSNLNYEWSDNVVGHYRKFNEEGNYVLTISDNFGCYKENTHTNIKFLENLSLYPNPTIDSWNFGDPLFLPNKIELFDQAGKIIYSELNVDKVSISGKELQLSTGNYLLRVSNSICEQTYKLVFISQ</sequence>
<gene>
    <name evidence="2" type="ORF">DXU93_10950</name>
</gene>
<dbReference type="InterPro" id="IPR013783">
    <property type="entry name" value="Ig-like_fold"/>
</dbReference>
<keyword evidence="3" id="KW-1185">Reference proteome</keyword>
<organism evidence="2 3">
    <name type="scientific">Brumimicrobium aurantiacum</name>
    <dbReference type="NCBI Taxonomy" id="1737063"/>
    <lineage>
        <taxon>Bacteria</taxon>
        <taxon>Pseudomonadati</taxon>
        <taxon>Bacteroidota</taxon>
        <taxon>Flavobacteriia</taxon>
        <taxon>Flavobacteriales</taxon>
        <taxon>Crocinitomicaceae</taxon>
        <taxon>Brumimicrobium</taxon>
    </lineage>
</organism>
<dbReference type="AlphaFoldDB" id="A0A3E1EWX1"/>
<dbReference type="OrthoDB" id="1491323at2"/>
<name>A0A3E1EWX1_9FLAO</name>
<dbReference type="Proteomes" id="UP000257127">
    <property type="component" value="Unassembled WGS sequence"/>
</dbReference>
<dbReference type="NCBIfam" id="TIGR04183">
    <property type="entry name" value="Por_Secre_tail"/>
    <property type="match status" value="1"/>
</dbReference>
<protein>
    <submittedName>
        <fullName evidence="2">T9SS C-terminal target domain-containing protein</fullName>
    </submittedName>
</protein>
<evidence type="ECO:0000313" key="3">
    <source>
        <dbReference type="Proteomes" id="UP000257127"/>
    </source>
</evidence>
<reference evidence="2 3" key="1">
    <citation type="submission" date="2018-08" db="EMBL/GenBank/DDBJ databases">
        <title>The draft genome squence of Brumimicrobium sp. N62.</title>
        <authorList>
            <person name="Du Z.-J."/>
            <person name="Luo H.-R."/>
        </authorList>
    </citation>
    <scope>NUCLEOTIDE SEQUENCE [LARGE SCALE GENOMIC DNA]</scope>
    <source>
        <strain evidence="2 3">N62</strain>
    </source>
</reference>
<dbReference type="InterPro" id="IPR026444">
    <property type="entry name" value="Secre_tail"/>
</dbReference>
<dbReference type="EMBL" id="QURB01000006">
    <property type="protein sequence ID" value="RFC54049.1"/>
    <property type="molecule type" value="Genomic_DNA"/>
</dbReference>
<comment type="caution">
    <text evidence="2">The sequence shown here is derived from an EMBL/GenBank/DDBJ whole genome shotgun (WGS) entry which is preliminary data.</text>
</comment>
<accession>A0A3E1EWX1</accession>
<evidence type="ECO:0000256" key="1">
    <source>
        <dbReference type="ARBA" id="ARBA00022729"/>
    </source>
</evidence>
<evidence type="ECO:0000313" key="2">
    <source>
        <dbReference type="EMBL" id="RFC54049.1"/>
    </source>
</evidence>
<dbReference type="SUPFAM" id="SSF49299">
    <property type="entry name" value="PKD domain"/>
    <property type="match status" value="1"/>
</dbReference>
<keyword evidence="1" id="KW-0732">Signal</keyword>
<dbReference type="InterPro" id="IPR035986">
    <property type="entry name" value="PKD_dom_sf"/>
</dbReference>
<proteinExistence type="predicted"/>
<dbReference type="Gene3D" id="2.60.40.10">
    <property type="entry name" value="Immunoglobulins"/>
    <property type="match status" value="1"/>
</dbReference>